<comment type="pathway">
    <text evidence="3">Cofactor biosynthesis; coenzyme A biosynthesis; CoA from (R)-pantothenate: step 2/5.</text>
</comment>
<comment type="cofactor">
    <cofactor evidence="3">
        <name>FMN</name>
        <dbReference type="ChEBI" id="CHEBI:58210"/>
    </cofactor>
    <text evidence="3">Binds 1 FMN per subunit.</text>
</comment>
<comment type="similarity">
    <text evidence="3">In the N-terminal section; belongs to the HFCD (homo-oligomeric flavin containing Cys decarboxylase) superfamily.</text>
</comment>
<dbReference type="Gene3D" id="3.40.50.1950">
    <property type="entry name" value="Flavin prenyltransferase-like"/>
    <property type="match status" value="1"/>
</dbReference>
<dbReference type="SUPFAM" id="SSF52507">
    <property type="entry name" value="Homo-oligomeric flavin-containing Cys decarboxylases, HFCD"/>
    <property type="match status" value="1"/>
</dbReference>
<keyword evidence="3" id="KW-0511">Multifunctional enzyme</keyword>
<keyword evidence="1 3" id="KW-0210">Decarboxylase</keyword>
<keyword evidence="7" id="KW-1185">Reference proteome</keyword>
<dbReference type="Proteomes" id="UP000003822">
    <property type="component" value="Unassembled WGS sequence"/>
</dbReference>
<dbReference type="Pfam" id="PF02441">
    <property type="entry name" value="Flavoprotein"/>
    <property type="match status" value="1"/>
</dbReference>
<dbReference type="PANTHER" id="PTHR14359:SF6">
    <property type="entry name" value="PHOSPHOPANTOTHENOYLCYSTEINE DECARBOXYLASE"/>
    <property type="match status" value="1"/>
</dbReference>
<dbReference type="EC" id="4.1.1.36" evidence="3"/>
<dbReference type="InterPro" id="IPR035929">
    <property type="entry name" value="CoaB-like_sf"/>
</dbReference>
<dbReference type="GO" id="GO:0046872">
    <property type="term" value="F:metal ion binding"/>
    <property type="evidence" value="ECO:0007669"/>
    <property type="project" value="UniProtKB-KW"/>
</dbReference>
<evidence type="ECO:0000259" key="4">
    <source>
        <dbReference type="Pfam" id="PF02441"/>
    </source>
</evidence>
<dbReference type="InterPro" id="IPR007085">
    <property type="entry name" value="DNA/pantothenate-metab_flavo_C"/>
</dbReference>
<organism evidence="6 7">
    <name type="scientific">Actinomyces graevenitzii C83</name>
    <dbReference type="NCBI Taxonomy" id="435830"/>
    <lineage>
        <taxon>Bacteria</taxon>
        <taxon>Bacillati</taxon>
        <taxon>Actinomycetota</taxon>
        <taxon>Actinomycetes</taxon>
        <taxon>Actinomycetales</taxon>
        <taxon>Actinomycetaceae</taxon>
        <taxon>Actinomyces</taxon>
    </lineage>
</organism>
<dbReference type="Pfam" id="PF04127">
    <property type="entry name" value="DFP"/>
    <property type="match status" value="1"/>
</dbReference>
<comment type="catalytic activity">
    <reaction evidence="3">
        <text>(R)-4'-phosphopantothenate + L-cysteine + CTP = N-[(R)-4-phosphopantothenoyl]-L-cysteine + CMP + diphosphate + H(+)</text>
        <dbReference type="Rhea" id="RHEA:19397"/>
        <dbReference type="ChEBI" id="CHEBI:10986"/>
        <dbReference type="ChEBI" id="CHEBI:15378"/>
        <dbReference type="ChEBI" id="CHEBI:33019"/>
        <dbReference type="ChEBI" id="CHEBI:35235"/>
        <dbReference type="ChEBI" id="CHEBI:37563"/>
        <dbReference type="ChEBI" id="CHEBI:59458"/>
        <dbReference type="ChEBI" id="CHEBI:60377"/>
        <dbReference type="EC" id="6.3.2.5"/>
    </reaction>
</comment>
<protein>
    <recommendedName>
        <fullName evidence="3">Coenzyme A biosynthesis bifunctional protein CoaBC</fullName>
    </recommendedName>
    <alternativeName>
        <fullName evidence="3">DNA/pantothenate metabolism flavoprotein</fullName>
    </alternativeName>
    <alternativeName>
        <fullName evidence="3">Phosphopantothenoylcysteine synthetase/decarboxylase</fullName>
        <shortName evidence="3">PPCS-PPCDC</shortName>
    </alternativeName>
    <domain>
        <recommendedName>
            <fullName evidence="3">Phosphopantothenoylcysteine decarboxylase</fullName>
            <shortName evidence="3">PPC decarboxylase</shortName>
            <shortName evidence="3">PPC-DC</shortName>
            <ecNumber evidence="3">4.1.1.36</ecNumber>
        </recommendedName>
        <alternativeName>
            <fullName evidence="3">CoaC</fullName>
        </alternativeName>
    </domain>
    <domain>
        <recommendedName>
            <fullName evidence="3">Phosphopantothenate--cysteine ligase</fullName>
            <ecNumber evidence="3">6.3.2.5</ecNumber>
        </recommendedName>
        <alternativeName>
            <fullName evidence="3">CoaB</fullName>
        </alternativeName>
        <alternativeName>
            <fullName evidence="3">Phosphopantothenoylcysteine synthetase</fullName>
            <shortName evidence="3">PPC synthetase</shortName>
            <shortName evidence="3">PPC-S</shortName>
        </alternativeName>
    </domain>
</protein>
<dbReference type="eggNOG" id="COG0452">
    <property type="taxonomic scope" value="Bacteria"/>
</dbReference>
<dbReference type="HAMAP" id="MF_02225">
    <property type="entry name" value="CoaBC"/>
    <property type="match status" value="1"/>
</dbReference>
<comment type="caution">
    <text evidence="3">Lacks conserved residue(s) required for the propagation of feature annotation.</text>
</comment>
<feature type="binding site" evidence="3">
    <location>
        <begin position="367"/>
        <end position="370"/>
    </location>
    <ligand>
        <name>CTP</name>
        <dbReference type="ChEBI" id="CHEBI:37563"/>
    </ligand>
</feature>
<dbReference type="RefSeq" id="WP_005985129.1">
    <property type="nucleotide sequence ID" value="NZ_JH470338.1"/>
</dbReference>
<dbReference type="GO" id="GO:0071513">
    <property type="term" value="C:phosphopantothenoylcysteine decarboxylase complex"/>
    <property type="evidence" value="ECO:0007669"/>
    <property type="project" value="TreeGrafter"/>
</dbReference>
<feature type="binding site" evidence="3">
    <location>
        <position position="405"/>
    </location>
    <ligand>
        <name>CTP</name>
        <dbReference type="ChEBI" id="CHEBI:37563"/>
    </ligand>
</feature>
<dbReference type="InterPro" id="IPR003382">
    <property type="entry name" value="Flavoprotein"/>
</dbReference>
<feature type="domain" description="DNA/pantothenate metabolism flavoprotein C-terminal" evidence="5">
    <location>
        <begin position="238"/>
        <end position="462"/>
    </location>
</feature>
<dbReference type="STRING" id="435830.HMPREF0045_00461"/>
<dbReference type="AlphaFoldDB" id="G9PE68"/>
<feature type="binding site" evidence="3">
    <location>
        <position position="345"/>
    </location>
    <ligand>
        <name>CTP</name>
        <dbReference type="ChEBI" id="CHEBI:37563"/>
    </ligand>
</feature>
<feature type="binding site" evidence="3">
    <location>
        <position position="335"/>
    </location>
    <ligand>
        <name>CTP</name>
        <dbReference type="ChEBI" id="CHEBI:37563"/>
    </ligand>
</feature>
<comment type="caution">
    <text evidence="6">The sequence shown here is derived from an EMBL/GenBank/DDBJ whole genome shotgun (WGS) entry which is preliminary data.</text>
</comment>
<dbReference type="SUPFAM" id="SSF102645">
    <property type="entry name" value="CoaB-like"/>
    <property type="match status" value="1"/>
</dbReference>
<feature type="domain" description="Flavoprotein" evidence="4">
    <location>
        <begin position="15"/>
        <end position="185"/>
    </location>
</feature>
<feature type="binding site" evidence="3">
    <location>
        <position position="409"/>
    </location>
    <ligand>
        <name>CTP</name>
        <dbReference type="ChEBI" id="CHEBI:37563"/>
    </ligand>
</feature>
<keyword evidence="2 3" id="KW-0456">Lyase</keyword>
<dbReference type="GO" id="GO:0015941">
    <property type="term" value="P:pantothenate catabolic process"/>
    <property type="evidence" value="ECO:0007669"/>
    <property type="project" value="InterPro"/>
</dbReference>
<dbReference type="UniPathway" id="UPA00241">
    <property type="reaction ID" value="UER00353"/>
</dbReference>
<dbReference type="EC" id="6.3.2.5" evidence="3"/>
<dbReference type="GO" id="GO:0004633">
    <property type="term" value="F:phosphopantothenoylcysteine decarboxylase activity"/>
    <property type="evidence" value="ECO:0007669"/>
    <property type="project" value="UniProtKB-UniRule"/>
</dbReference>
<comment type="cofactor">
    <cofactor evidence="3">
        <name>Mg(2+)</name>
        <dbReference type="ChEBI" id="CHEBI:18420"/>
    </cofactor>
</comment>
<dbReference type="GO" id="GO:0015937">
    <property type="term" value="P:coenzyme A biosynthetic process"/>
    <property type="evidence" value="ECO:0007669"/>
    <property type="project" value="UniProtKB-UniRule"/>
</dbReference>
<dbReference type="HOGENOM" id="CLU_033319_0_3_11"/>
<feature type="region of interest" description="Phosphopantothenoylcysteine decarboxylase" evidence="3">
    <location>
        <begin position="1"/>
        <end position="242"/>
    </location>
</feature>
<feature type="binding site" evidence="3">
    <location>
        <position position="387"/>
    </location>
    <ligand>
        <name>CTP</name>
        <dbReference type="ChEBI" id="CHEBI:37563"/>
    </ligand>
</feature>
<proteinExistence type="inferred from homology"/>
<dbReference type="PATRIC" id="fig|435830.3.peg.448"/>
<keyword evidence="3" id="KW-0460">Magnesium</keyword>
<dbReference type="GO" id="GO:0010181">
    <property type="term" value="F:FMN binding"/>
    <property type="evidence" value="ECO:0007669"/>
    <property type="project" value="UniProtKB-UniRule"/>
</dbReference>
<feature type="region of interest" description="Phosphopantothenate--cysteine ligase" evidence="3">
    <location>
        <begin position="243"/>
        <end position="465"/>
    </location>
</feature>
<keyword evidence="3" id="KW-0288">FMN</keyword>
<evidence type="ECO:0000256" key="3">
    <source>
        <dbReference type="HAMAP-Rule" id="MF_02225"/>
    </source>
</evidence>
<accession>G9PE68</accession>
<name>G9PE68_9ACTO</name>
<comment type="function">
    <text evidence="3">Catalyzes two sequential steps in the biosynthesis of coenzyme A. In the first step cysteine is conjugated to 4'-phosphopantothenate to form 4-phosphopantothenoylcysteine. In the second step the latter compound is decarboxylated to form 4'-phosphopantotheine.</text>
</comment>
<gene>
    <name evidence="3" type="primary">coaBC</name>
    <name evidence="6" type="ORF">HMPREF0045_00461</name>
</gene>
<dbReference type="InterPro" id="IPR036551">
    <property type="entry name" value="Flavin_trans-like"/>
</dbReference>
<evidence type="ECO:0000259" key="5">
    <source>
        <dbReference type="Pfam" id="PF04127"/>
    </source>
</evidence>
<keyword evidence="3 6" id="KW-0436">Ligase</keyword>
<evidence type="ECO:0000256" key="1">
    <source>
        <dbReference type="ARBA" id="ARBA00022793"/>
    </source>
</evidence>
<dbReference type="OrthoDB" id="9802554at2"/>
<keyword evidence="3" id="KW-0479">Metal-binding</keyword>
<reference evidence="6 7" key="1">
    <citation type="submission" date="2011-10" db="EMBL/GenBank/DDBJ databases">
        <title>The Genome Sequence of Actinomyces graevenitzii C83.</title>
        <authorList>
            <consortium name="The Broad Institute Genome Sequencing Platform"/>
            <consortium name="The Broad Institute Genome Sequencing Center for Infectious Disease"/>
            <person name="Earl A."/>
            <person name="Ward D."/>
            <person name="Feldgarden M."/>
            <person name="Gevers D."/>
            <person name="Sibley C.D."/>
            <person name="Field T.R."/>
            <person name="Grinwis M."/>
            <person name="Eshaghurshan C.S."/>
            <person name="Surette M.G."/>
            <person name="Young S.K."/>
            <person name="Zeng Q."/>
            <person name="Gargeya S."/>
            <person name="Fitzgerald M."/>
            <person name="Haas B."/>
            <person name="Abouelleil A."/>
            <person name="Alvarado L."/>
            <person name="Arachchi H.M."/>
            <person name="Berlin A."/>
            <person name="Brown A."/>
            <person name="Chapman S.B."/>
            <person name="Chen Z."/>
            <person name="Dunbar C."/>
            <person name="Freedman E."/>
            <person name="Gearin G."/>
            <person name="Goldberg J."/>
            <person name="Griggs A."/>
            <person name="Gujja S."/>
            <person name="Heiman D."/>
            <person name="Howarth C."/>
            <person name="Larson L."/>
            <person name="Lui A."/>
            <person name="MacDonald P.J.P."/>
            <person name="Montmayeur A."/>
            <person name="Murphy C."/>
            <person name="Neiman D."/>
            <person name="Pearson M."/>
            <person name="Priest M."/>
            <person name="Roberts A."/>
            <person name="Saif S."/>
            <person name="Shea T."/>
            <person name="Shenoy N."/>
            <person name="Sisk P."/>
            <person name="Stolte C."/>
            <person name="Sykes S."/>
            <person name="Wortman J."/>
            <person name="Nusbaum C."/>
            <person name="Birren B."/>
        </authorList>
    </citation>
    <scope>NUCLEOTIDE SEQUENCE [LARGE SCALE GENOMIC DNA]</scope>
    <source>
        <strain evidence="6 7">C83</strain>
    </source>
</reference>
<dbReference type="PANTHER" id="PTHR14359">
    <property type="entry name" value="HOMO-OLIGOMERIC FLAVIN CONTAINING CYS DECARBOXYLASE FAMILY"/>
    <property type="match status" value="1"/>
</dbReference>
<comment type="pathway">
    <text evidence="3">Cofactor biosynthesis; coenzyme A biosynthesis; CoA from (R)-pantothenate: step 3/5.</text>
</comment>
<keyword evidence="3" id="KW-0285">Flavoprotein</keyword>
<dbReference type="InterPro" id="IPR005252">
    <property type="entry name" value="CoaBC"/>
</dbReference>
<comment type="catalytic activity">
    <reaction evidence="3">
        <text>N-[(R)-4-phosphopantothenoyl]-L-cysteine + H(+) = (R)-4'-phosphopantetheine + CO2</text>
        <dbReference type="Rhea" id="RHEA:16793"/>
        <dbReference type="ChEBI" id="CHEBI:15378"/>
        <dbReference type="ChEBI" id="CHEBI:16526"/>
        <dbReference type="ChEBI" id="CHEBI:59458"/>
        <dbReference type="ChEBI" id="CHEBI:61723"/>
        <dbReference type="EC" id="4.1.1.36"/>
    </reaction>
</comment>
<evidence type="ECO:0000313" key="7">
    <source>
        <dbReference type="Proteomes" id="UP000003822"/>
    </source>
</evidence>
<sequence>MTATCAAPACTGTRRIVVGVSGSISAYKATFIIRQLRAAGHEVKVVASAAALKFIGESTLAALSGAPVASQLFSDAGAVEHVAIAEWAQLLLIAPASADLIAKLAVGRADDMLTTTALTTTAPIVISPAMHTQMWQHPATVANVEILRSRGVKVIEPASGRLTGKDSGPGRLPEPEQIVAQALEFLRQSEHFKAASNGGGAQVVDAVQNQGEPSQDQPGQNQPDQDLAAQDLQFSQDLAGKHFVISAGGTREAIDPVRFLGNRSSGRQGTALARAAVERGAHVTLVAANIEAALLAQLPEQVEVVKVVSALQLRDAVHEAGRSAQVIVMCAAVADFRPKTYAGFKLKKSTDSGETDKSYTLELVENPDILAGLAAQRLNEGQVIVGFAAETGDEHTSALEYGRRKALRKGADLLAVNTVGATSGFGDVANEIHVLDSHGQQVGHSAGSKLQVARDLVELIAQRLS</sequence>
<evidence type="ECO:0000313" key="6">
    <source>
        <dbReference type="EMBL" id="EHM89048.1"/>
    </source>
</evidence>
<dbReference type="EMBL" id="ACRN01000002">
    <property type="protein sequence ID" value="EHM89048.1"/>
    <property type="molecule type" value="Genomic_DNA"/>
</dbReference>
<comment type="similarity">
    <text evidence="3">In the C-terminal section; belongs to the PPC synthetase family.</text>
</comment>
<dbReference type="GO" id="GO:0004632">
    <property type="term" value="F:phosphopantothenate--cysteine ligase activity"/>
    <property type="evidence" value="ECO:0007669"/>
    <property type="project" value="UniProtKB-UniRule"/>
</dbReference>
<dbReference type="Gene3D" id="3.40.50.10300">
    <property type="entry name" value="CoaB-like"/>
    <property type="match status" value="1"/>
</dbReference>
<evidence type="ECO:0000256" key="2">
    <source>
        <dbReference type="ARBA" id="ARBA00023239"/>
    </source>
</evidence>